<reference evidence="2" key="1">
    <citation type="thesis" date="2021" institute="BYU ScholarsArchive" country="Provo, UT, USA">
        <title>Applications of and Algorithms for Genome Assembly and Genomic Analyses with an Emphasis on Marine Teleosts.</title>
        <authorList>
            <person name="Pickett B.D."/>
        </authorList>
    </citation>
    <scope>NUCLEOTIDE SEQUENCE</scope>
    <source>
        <strain evidence="2">HI-2016</strain>
    </source>
</reference>
<protein>
    <submittedName>
        <fullName evidence="2">Uncharacterized protein</fullName>
    </submittedName>
</protein>
<evidence type="ECO:0000313" key="3">
    <source>
        <dbReference type="Proteomes" id="UP000824540"/>
    </source>
</evidence>
<sequence length="544" mass="57504">MVNSLNGGRVACLGVGLCLATEREERRTGRHMFRRGGRVRAEVEGTLSLSSDVGGDHLHGASRWGYCFEGVPGAALTAGAPVEGRGLRWLQAGVEGGAGASPGVALLATCVADELADGAQRGDVLVPALQTVLLVLDGVPSEEDEDEAHKLEAGSQAKVDKSERGDIVFPAGAMDTAVLLPQHAGGVNDRTKVDGCRNVGWGKAISSDLSVTIMAEGWAQAVISVTMKRKMRKGMSVLQVGLDDDQLELVALATCGRCYDLSALDAGTVEEQENNLGEDGGGVEEEKGEGASRGSRRKRWMSFSTDCHEVPLVNSGQGHLGICSHHFATLVNPTALPVTRSGLQSAGLPPRSRHENAKPHSVYRLLPAIKHNGLKGRNQDTLERSAAVCCVVHCLRTPFSKCPWRHCPLAHPSFAVCASLRDAFHSRSVACGPGGGACGEGGYLTMLSCGWELSWGISALGLPCGHWPGCLALWSCVRKPLVWTFTPGILTHCVQPAATPRDSGSFSACLDRAPELQTAGSYGILMASLQETSTQRDHCVPLQE</sequence>
<gene>
    <name evidence="2" type="ORF">JZ751_003966</name>
</gene>
<keyword evidence="3" id="KW-1185">Reference proteome</keyword>
<proteinExistence type="predicted"/>
<dbReference type="OrthoDB" id="10676505at2759"/>
<dbReference type="EMBL" id="JAFBMS010000012">
    <property type="protein sequence ID" value="KAG9347949.1"/>
    <property type="molecule type" value="Genomic_DNA"/>
</dbReference>
<accession>A0A8T2P6Q0</accession>
<evidence type="ECO:0000313" key="2">
    <source>
        <dbReference type="EMBL" id="KAG9347949.1"/>
    </source>
</evidence>
<dbReference type="Proteomes" id="UP000824540">
    <property type="component" value="Unassembled WGS sequence"/>
</dbReference>
<dbReference type="AlphaFoldDB" id="A0A8T2P6Q0"/>
<evidence type="ECO:0000256" key="1">
    <source>
        <dbReference type="SAM" id="MobiDB-lite"/>
    </source>
</evidence>
<name>A0A8T2P6Q0_9TELE</name>
<organism evidence="2 3">
    <name type="scientific">Albula glossodonta</name>
    <name type="common">roundjaw bonefish</name>
    <dbReference type="NCBI Taxonomy" id="121402"/>
    <lineage>
        <taxon>Eukaryota</taxon>
        <taxon>Metazoa</taxon>
        <taxon>Chordata</taxon>
        <taxon>Craniata</taxon>
        <taxon>Vertebrata</taxon>
        <taxon>Euteleostomi</taxon>
        <taxon>Actinopterygii</taxon>
        <taxon>Neopterygii</taxon>
        <taxon>Teleostei</taxon>
        <taxon>Albuliformes</taxon>
        <taxon>Albulidae</taxon>
        <taxon>Albula</taxon>
    </lineage>
</organism>
<feature type="region of interest" description="Disordered" evidence="1">
    <location>
        <begin position="271"/>
        <end position="297"/>
    </location>
</feature>
<comment type="caution">
    <text evidence="2">The sequence shown here is derived from an EMBL/GenBank/DDBJ whole genome shotgun (WGS) entry which is preliminary data.</text>
</comment>